<dbReference type="EMBL" id="JAUIZM010000004">
    <property type="protein sequence ID" value="KAK1391141.1"/>
    <property type="molecule type" value="Genomic_DNA"/>
</dbReference>
<keyword evidence="5 10" id="KW-0812">Transmembrane</keyword>
<organism evidence="11 12">
    <name type="scientific">Heracleum sosnowskyi</name>
    <dbReference type="NCBI Taxonomy" id="360622"/>
    <lineage>
        <taxon>Eukaryota</taxon>
        <taxon>Viridiplantae</taxon>
        <taxon>Streptophyta</taxon>
        <taxon>Embryophyta</taxon>
        <taxon>Tracheophyta</taxon>
        <taxon>Spermatophyta</taxon>
        <taxon>Magnoliopsida</taxon>
        <taxon>eudicotyledons</taxon>
        <taxon>Gunneridae</taxon>
        <taxon>Pentapetalae</taxon>
        <taxon>asterids</taxon>
        <taxon>campanulids</taxon>
        <taxon>Apiales</taxon>
        <taxon>Apiaceae</taxon>
        <taxon>Apioideae</taxon>
        <taxon>apioid superclade</taxon>
        <taxon>Tordylieae</taxon>
        <taxon>Tordyliinae</taxon>
        <taxon>Heracleum</taxon>
    </lineage>
</organism>
<feature type="region of interest" description="Disordered" evidence="9">
    <location>
        <begin position="355"/>
        <end position="375"/>
    </location>
</feature>
<evidence type="ECO:0000256" key="6">
    <source>
        <dbReference type="ARBA" id="ARBA00022946"/>
    </source>
</evidence>
<feature type="compositionally biased region" description="Gly residues" evidence="9">
    <location>
        <begin position="75"/>
        <end position="93"/>
    </location>
</feature>
<dbReference type="PANTHER" id="PTHR31620:SF15">
    <property type="entry name" value="PROTEIN RETICULATA-RELATED 2, CHLOROPLASTIC-RELATED"/>
    <property type="match status" value="1"/>
</dbReference>
<sequence length="375" mass="39546">MSTMAQLHRSLVPSHYHHFKSNGSVDRINNNLAFPFTPTSPNLFISPLPKNQLTPNFLSAKFLLPFASVAGGGSSDDGIGGSRGGGGGGGGNGDNNSDDSSSNSDDSSSLDGFGPIGAFLSGWRSRVAADPQFPFKVLMEEIVGVTACVLGDMATRPNFGLNELDFVFSTLVVGSILNFTLMYLLAPTMASSGAALPAFFANCPTSHMFEPGPFGVLDRFGTFVYKGMVFAGVGLAAGLVGTAISNGLIMMRKKMDPTFETPNKAPPTMLNALTWAAHMGISSNFRYQTLNGVEYVLEKGLPSVVFKTSVVVLRVMNNVLGGMSFVVLARLTGSQSSGPKEVKLVTGEEVEALTTSADEKEKLLQDCESGESVPK</sequence>
<keyword evidence="3" id="KW-0150">Chloroplast</keyword>
<evidence type="ECO:0000256" key="3">
    <source>
        <dbReference type="ARBA" id="ARBA00022528"/>
    </source>
</evidence>
<evidence type="ECO:0000313" key="11">
    <source>
        <dbReference type="EMBL" id="KAK1391141.1"/>
    </source>
</evidence>
<comment type="subcellular location">
    <subcellularLocation>
        <location evidence="1">Plastid</location>
        <location evidence="1">Chloroplast membrane</location>
        <topology evidence="1">Multi-pass membrane protein</topology>
    </subcellularLocation>
</comment>
<reference evidence="11" key="2">
    <citation type="submission" date="2023-05" db="EMBL/GenBank/DDBJ databases">
        <authorList>
            <person name="Schelkunov M.I."/>
        </authorList>
    </citation>
    <scope>NUCLEOTIDE SEQUENCE</scope>
    <source>
        <strain evidence="11">Hsosn_3</strain>
        <tissue evidence="11">Leaf</tissue>
    </source>
</reference>
<dbReference type="PANTHER" id="PTHR31620">
    <property type="entry name" value="PROTEIN RETICULATA-RELATED 2, CHLOROPLASTIC-RELATED"/>
    <property type="match status" value="1"/>
</dbReference>
<dbReference type="InterPro" id="IPR021825">
    <property type="entry name" value="RETICULATA-related"/>
</dbReference>
<keyword evidence="7 10" id="KW-1133">Transmembrane helix</keyword>
<name>A0AAD8N013_9APIA</name>
<protein>
    <submittedName>
        <fullName evidence="11">Protein RETICULATA-RELATED 3, chloroplastic</fullName>
    </submittedName>
</protein>
<feature type="region of interest" description="Disordered" evidence="9">
    <location>
        <begin position="75"/>
        <end position="109"/>
    </location>
</feature>
<comment type="similarity">
    <text evidence="2">Belongs to the RETICULATA family.</text>
</comment>
<accession>A0AAD8N013</accession>
<dbReference type="Pfam" id="PF11891">
    <property type="entry name" value="RETICULATA-like"/>
    <property type="match status" value="1"/>
</dbReference>
<keyword evidence="6" id="KW-0809">Transit peptide</keyword>
<evidence type="ECO:0000256" key="9">
    <source>
        <dbReference type="SAM" id="MobiDB-lite"/>
    </source>
</evidence>
<keyword evidence="4" id="KW-0934">Plastid</keyword>
<evidence type="ECO:0000256" key="1">
    <source>
        <dbReference type="ARBA" id="ARBA00004508"/>
    </source>
</evidence>
<dbReference type="AlphaFoldDB" id="A0AAD8N013"/>
<feature type="compositionally biased region" description="Low complexity" evidence="9">
    <location>
        <begin position="94"/>
        <end position="109"/>
    </location>
</feature>
<reference evidence="11" key="1">
    <citation type="submission" date="2023-02" db="EMBL/GenBank/DDBJ databases">
        <title>Genome of toxic invasive species Heracleum sosnowskyi carries increased number of genes despite the absence of recent whole-genome duplications.</title>
        <authorList>
            <person name="Schelkunov M."/>
            <person name="Shtratnikova V."/>
            <person name="Makarenko M."/>
            <person name="Klepikova A."/>
            <person name="Omelchenko D."/>
            <person name="Novikova G."/>
            <person name="Obukhova E."/>
            <person name="Bogdanov V."/>
            <person name="Penin A."/>
            <person name="Logacheva M."/>
        </authorList>
    </citation>
    <scope>NUCLEOTIDE SEQUENCE</scope>
    <source>
        <strain evidence="11">Hsosn_3</strain>
        <tissue evidence="11">Leaf</tissue>
    </source>
</reference>
<feature type="transmembrane region" description="Helical" evidence="10">
    <location>
        <begin position="223"/>
        <end position="245"/>
    </location>
</feature>
<feature type="transmembrane region" description="Helical" evidence="10">
    <location>
        <begin position="166"/>
        <end position="186"/>
    </location>
</feature>
<evidence type="ECO:0000256" key="2">
    <source>
        <dbReference type="ARBA" id="ARBA00010793"/>
    </source>
</evidence>
<evidence type="ECO:0000256" key="7">
    <source>
        <dbReference type="ARBA" id="ARBA00022989"/>
    </source>
</evidence>
<keyword evidence="8 10" id="KW-0472">Membrane</keyword>
<evidence type="ECO:0000256" key="5">
    <source>
        <dbReference type="ARBA" id="ARBA00022692"/>
    </source>
</evidence>
<dbReference type="GO" id="GO:0031969">
    <property type="term" value="C:chloroplast membrane"/>
    <property type="evidence" value="ECO:0007669"/>
    <property type="project" value="UniProtKB-SubCell"/>
</dbReference>
<gene>
    <name evidence="11" type="ORF">POM88_019319</name>
</gene>
<evidence type="ECO:0000256" key="10">
    <source>
        <dbReference type="SAM" id="Phobius"/>
    </source>
</evidence>
<keyword evidence="12" id="KW-1185">Reference proteome</keyword>
<evidence type="ECO:0000256" key="4">
    <source>
        <dbReference type="ARBA" id="ARBA00022640"/>
    </source>
</evidence>
<evidence type="ECO:0000256" key="8">
    <source>
        <dbReference type="ARBA" id="ARBA00023136"/>
    </source>
</evidence>
<dbReference type="Proteomes" id="UP001237642">
    <property type="component" value="Unassembled WGS sequence"/>
</dbReference>
<evidence type="ECO:0000313" key="12">
    <source>
        <dbReference type="Proteomes" id="UP001237642"/>
    </source>
</evidence>
<proteinExistence type="inferred from homology"/>
<comment type="caution">
    <text evidence="11">The sequence shown here is derived from an EMBL/GenBank/DDBJ whole genome shotgun (WGS) entry which is preliminary data.</text>
</comment>